<comment type="caution">
    <text evidence="1">The sequence shown here is derived from an EMBL/GenBank/DDBJ whole genome shotgun (WGS) entry which is preliminary data.</text>
</comment>
<evidence type="ECO:0000313" key="1">
    <source>
        <dbReference type="EMBL" id="MPM59444.1"/>
    </source>
</evidence>
<dbReference type="AlphaFoldDB" id="A0A645BCL0"/>
<sequence length="66" mass="6903">MPTMVLLASLPAEAVDAVDAAALDAAGALEALPPQAVRPASIASDIATERILFAVFFMFFSFLHLV</sequence>
<gene>
    <name evidence="1" type="ORF">SDC9_106286</name>
</gene>
<organism evidence="1">
    <name type="scientific">bioreactor metagenome</name>
    <dbReference type="NCBI Taxonomy" id="1076179"/>
    <lineage>
        <taxon>unclassified sequences</taxon>
        <taxon>metagenomes</taxon>
        <taxon>ecological metagenomes</taxon>
    </lineage>
</organism>
<accession>A0A645BCL0</accession>
<name>A0A645BCL0_9ZZZZ</name>
<protein>
    <submittedName>
        <fullName evidence="1">Uncharacterized protein</fullName>
    </submittedName>
</protein>
<reference evidence="1" key="1">
    <citation type="submission" date="2019-08" db="EMBL/GenBank/DDBJ databases">
        <authorList>
            <person name="Kucharzyk K."/>
            <person name="Murdoch R.W."/>
            <person name="Higgins S."/>
            <person name="Loffler F."/>
        </authorList>
    </citation>
    <scope>NUCLEOTIDE SEQUENCE</scope>
</reference>
<dbReference type="EMBL" id="VSSQ01017294">
    <property type="protein sequence ID" value="MPM59444.1"/>
    <property type="molecule type" value="Genomic_DNA"/>
</dbReference>
<proteinExistence type="predicted"/>